<feature type="compositionally biased region" description="Acidic residues" evidence="2">
    <location>
        <begin position="135"/>
        <end position="144"/>
    </location>
</feature>
<feature type="region of interest" description="Disordered" evidence="2">
    <location>
        <begin position="1"/>
        <end position="24"/>
    </location>
</feature>
<sequence length="157" mass="15969">MVDIEPGSGNSATSGGSEGNGVRGRTTIADGVVATIAGIAIRETDGVHSVGKGASKALGAVTGRVSGSSSSGRTVKVEVGEKETAIDVDVEVEYGVPIHELADRIRTHVIDAVETMTGLKVVEININVFDVHIPDDDDEDEDGSDGGGSRGGGSRVR</sequence>
<gene>
    <name evidence="3" type="ORF">OG849_20710</name>
</gene>
<dbReference type="PANTHER" id="PTHR34297">
    <property type="entry name" value="HYPOTHETICAL CYTOSOLIC PROTEIN-RELATED"/>
    <property type="match status" value="1"/>
</dbReference>
<dbReference type="EMBL" id="CP109083">
    <property type="protein sequence ID" value="WSB09480.1"/>
    <property type="molecule type" value="Genomic_DNA"/>
</dbReference>
<dbReference type="RefSeq" id="WP_326704262.1">
    <property type="nucleotide sequence ID" value="NZ_CP108861.1"/>
</dbReference>
<protein>
    <submittedName>
        <fullName evidence="3">Asp23/Gls24 family envelope stress response protein</fullName>
    </submittedName>
</protein>
<accession>A0ABZ1EZM6</accession>
<feature type="compositionally biased region" description="Gly residues" evidence="2">
    <location>
        <begin position="145"/>
        <end position="157"/>
    </location>
</feature>
<dbReference type="Pfam" id="PF03780">
    <property type="entry name" value="Asp23"/>
    <property type="match status" value="1"/>
</dbReference>
<proteinExistence type="inferred from homology"/>
<dbReference type="Proteomes" id="UP001356428">
    <property type="component" value="Chromosome"/>
</dbReference>
<keyword evidence="4" id="KW-1185">Reference proteome</keyword>
<name>A0ABZ1EZM6_9ACTN</name>
<reference evidence="3 4" key="1">
    <citation type="submission" date="2022-10" db="EMBL/GenBank/DDBJ databases">
        <title>The complete genomes of actinobacterial strains from the NBC collection.</title>
        <authorList>
            <person name="Joergensen T.S."/>
            <person name="Alvarez Arevalo M."/>
            <person name="Sterndorff E.B."/>
            <person name="Faurdal D."/>
            <person name="Vuksanovic O."/>
            <person name="Mourched A.-S."/>
            <person name="Charusanti P."/>
            <person name="Shaw S."/>
            <person name="Blin K."/>
            <person name="Weber T."/>
        </authorList>
    </citation>
    <scope>NUCLEOTIDE SEQUENCE [LARGE SCALE GENOMIC DNA]</scope>
    <source>
        <strain evidence="3 4">NBC 01792</strain>
    </source>
</reference>
<organism evidence="3 4">
    <name type="scientific">Streptomyces cyaneofuscatus</name>
    <dbReference type="NCBI Taxonomy" id="66883"/>
    <lineage>
        <taxon>Bacteria</taxon>
        <taxon>Bacillati</taxon>
        <taxon>Actinomycetota</taxon>
        <taxon>Actinomycetes</taxon>
        <taxon>Kitasatosporales</taxon>
        <taxon>Streptomycetaceae</taxon>
        <taxon>Streptomyces</taxon>
    </lineage>
</organism>
<evidence type="ECO:0000256" key="2">
    <source>
        <dbReference type="SAM" id="MobiDB-lite"/>
    </source>
</evidence>
<comment type="similarity">
    <text evidence="1">Belongs to the asp23 family.</text>
</comment>
<dbReference type="PANTHER" id="PTHR34297:SF3">
    <property type="entry name" value="ALKALINE SHOCK PROTEIN 23"/>
    <property type="match status" value="1"/>
</dbReference>
<evidence type="ECO:0000313" key="4">
    <source>
        <dbReference type="Proteomes" id="UP001356428"/>
    </source>
</evidence>
<dbReference type="InterPro" id="IPR005531">
    <property type="entry name" value="Asp23"/>
</dbReference>
<feature type="region of interest" description="Disordered" evidence="2">
    <location>
        <begin position="133"/>
        <end position="157"/>
    </location>
</feature>
<evidence type="ECO:0000313" key="3">
    <source>
        <dbReference type="EMBL" id="WSB09480.1"/>
    </source>
</evidence>
<evidence type="ECO:0000256" key="1">
    <source>
        <dbReference type="ARBA" id="ARBA00005721"/>
    </source>
</evidence>